<dbReference type="STRING" id="745411.B3C1_09178"/>
<dbReference type="OrthoDB" id="9789463at2"/>
<evidence type="ECO:0000256" key="12">
    <source>
        <dbReference type="SAM" id="SignalP"/>
    </source>
</evidence>
<dbReference type="GO" id="GO:0071973">
    <property type="term" value="P:bacterial-type flagellum-dependent cell motility"/>
    <property type="evidence" value="ECO:0007669"/>
    <property type="project" value="InterPro"/>
</dbReference>
<gene>
    <name evidence="11" type="primary">flgH</name>
    <name evidence="13" type="ORF">B3C1_09178</name>
</gene>
<keyword evidence="13" id="KW-0969">Cilium</keyword>
<evidence type="ECO:0000256" key="1">
    <source>
        <dbReference type="ARBA" id="ARBA00002591"/>
    </source>
</evidence>
<dbReference type="RefSeq" id="WP_008484387.1">
    <property type="nucleotide sequence ID" value="NZ_AMRI01000011.1"/>
</dbReference>
<dbReference type="Proteomes" id="UP000006755">
    <property type="component" value="Unassembled WGS sequence"/>
</dbReference>
<keyword evidence="14" id="KW-1185">Reference proteome</keyword>
<evidence type="ECO:0000256" key="4">
    <source>
        <dbReference type="ARBA" id="ARBA00011439"/>
    </source>
</evidence>
<dbReference type="GO" id="GO:0009279">
    <property type="term" value="C:cell outer membrane"/>
    <property type="evidence" value="ECO:0007669"/>
    <property type="project" value="UniProtKB-SubCell"/>
</dbReference>
<evidence type="ECO:0000256" key="10">
    <source>
        <dbReference type="ARBA" id="ARBA00023288"/>
    </source>
</evidence>
<evidence type="ECO:0000256" key="6">
    <source>
        <dbReference type="ARBA" id="ARBA00023136"/>
    </source>
</evidence>
<organism evidence="13 14">
    <name type="scientific">Gallaecimonas xiamenensis 3-C-1</name>
    <dbReference type="NCBI Taxonomy" id="745411"/>
    <lineage>
        <taxon>Bacteria</taxon>
        <taxon>Pseudomonadati</taxon>
        <taxon>Pseudomonadota</taxon>
        <taxon>Gammaproteobacteria</taxon>
        <taxon>Enterobacterales</taxon>
        <taxon>Gallaecimonadaceae</taxon>
        <taxon>Gallaecimonas</taxon>
    </lineage>
</organism>
<comment type="similarity">
    <text evidence="3 11">Belongs to the FlgH family.</text>
</comment>
<comment type="function">
    <text evidence="1 11">Assembles around the rod to form the L-ring and probably protects the motor/basal body from shearing forces during rotation.</text>
</comment>
<dbReference type="eggNOG" id="COG2063">
    <property type="taxonomic scope" value="Bacteria"/>
</dbReference>
<keyword evidence="5 11" id="KW-0732">Signal</keyword>
<feature type="signal peptide" evidence="12">
    <location>
        <begin position="1"/>
        <end position="20"/>
    </location>
</feature>
<reference evidence="13 14" key="1">
    <citation type="journal article" date="2012" name="J. Bacteriol.">
        <title>Genome Sequence of Gallaecimonas xiamenensis Type Strain 3-C-1.</title>
        <authorList>
            <person name="Lai Q."/>
            <person name="Wang L."/>
            <person name="Wang W."/>
            <person name="Shao Z."/>
        </authorList>
    </citation>
    <scope>NUCLEOTIDE SEQUENCE [LARGE SCALE GENOMIC DNA]</scope>
    <source>
        <strain evidence="13 14">3-C-1</strain>
    </source>
</reference>
<dbReference type="PROSITE" id="PS51257">
    <property type="entry name" value="PROKAR_LIPOPROTEIN"/>
    <property type="match status" value="1"/>
</dbReference>
<dbReference type="AlphaFoldDB" id="K2JUB3"/>
<evidence type="ECO:0000256" key="11">
    <source>
        <dbReference type="HAMAP-Rule" id="MF_00415"/>
    </source>
</evidence>
<dbReference type="EMBL" id="AMRI01000011">
    <property type="protein sequence ID" value="EKE73979.1"/>
    <property type="molecule type" value="Genomic_DNA"/>
</dbReference>
<accession>K2JUB3</accession>
<dbReference type="PRINTS" id="PR01008">
    <property type="entry name" value="FLGLRINGFLGH"/>
</dbReference>
<keyword evidence="9 11" id="KW-0998">Cell outer membrane</keyword>
<keyword evidence="8 11" id="KW-0975">Bacterial flagellum</keyword>
<evidence type="ECO:0000256" key="2">
    <source>
        <dbReference type="ARBA" id="ARBA00004635"/>
    </source>
</evidence>
<keyword evidence="13" id="KW-0282">Flagellum</keyword>
<dbReference type="GO" id="GO:0003774">
    <property type="term" value="F:cytoskeletal motor activity"/>
    <property type="evidence" value="ECO:0007669"/>
    <property type="project" value="InterPro"/>
</dbReference>
<dbReference type="HAMAP" id="MF_00415">
    <property type="entry name" value="FlgH"/>
    <property type="match status" value="1"/>
</dbReference>
<keyword evidence="10 11" id="KW-0449">Lipoprotein</keyword>
<keyword evidence="13" id="KW-0966">Cell projection</keyword>
<evidence type="ECO:0000256" key="5">
    <source>
        <dbReference type="ARBA" id="ARBA00022729"/>
    </source>
</evidence>
<evidence type="ECO:0000256" key="9">
    <source>
        <dbReference type="ARBA" id="ARBA00023237"/>
    </source>
</evidence>
<dbReference type="InterPro" id="IPR000527">
    <property type="entry name" value="Flag_Lring"/>
</dbReference>
<evidence type="ECO:0000256" key="8">
    <source>
        <dbReference type="ARBA" id="ARBA00023143"/>
    </source>
</evidence>
<evidence type="ECO:0000313" key="13">
    <source>
        <dbReference type="EMBL" id="EKE73979.1"/>
    </source>
</evidence>
<dbReference type="PANTHER" id="PTHR34933:SF1">
    <property type="entry name" value="FLAGELLAR L-RING PROTEIN"/>
    <property type="match status" value="1"/>
</dbReference>
<evidence type="ECO:0000313" key="14">
    <source>
        <dbReference type="Proteomes" id="UP000006755"/>
    </source>
</evidence>
<keyword evidence="6 11" id="KW-0472">Membrane</keyword>
<evidence type="ECO:0000256" key="7">
    <source>
        <dbReference type="ARBA" id="ARBA00023139"/>
    </source>
</evidence>
<protein>
    <recommendedName>
        <fullName evidence="11">Flagellar L-ring protein</fullName>
    </recommendedName>
    <alternativeName>
        <fullName evidence="11">Basal body L-ring protein</fullName>
    </alternativeName>
</protein>
<dbReference type="PATRIC" id="fig|745411.4.peg.1797"/>
<comment type="subunit">
    <text evidence="4 11">The basal body constitutes a major portion of the flagellar organelle and consists of four rings (L,P,S, and M) mounted on a central rod.</text>
</comment>
<sequence>MRVLALMLMLALAGCQSIHYDLGVPQPGESDWAPTLVEANAQPGEDGSLYAPAQMFTLFQDRRAYRVGDILTIVLDEQTQSSKRADTSLDKQSSMGIGAPVFGNKTFNDLGASVDANRNFAGGASASQQNSLSGFITVTVAGVMANGVLAVRGEKWIKLNQGDEFLRLKGLVRVDDIDQQNRVSSQRVANAQITYAGRGSLAETNQPGWLTRFFQSPLFPF</sequence>
<keyword evidence="7" id="KW-0564">Palmitate</keyword>
<proteinExistence type="inferred from homology"/>
<comment type="caution">
    <text evidence="13">The sequence shown here is derived from an EMBL/GenBank/DDBJ whole genome shotgun (WGS) entry which is preliminary data.</text>
</comment>
<feature type="chain" id="PRO_5008964618" description="Flagellar L-ring protein" evidence="12">
    <location>
        <begin position="21"/>
        <end position="221"/>
    </location>
</feature>
<dbReference type="Pfam" id="PF02107">
    <property type="entry name" value="FlgH"/>
    <property type="match status" value="1"/>
</dbReference>
<name>K2JUB3_9GAMM</name>
<comment type="subcellular location">
    <subcellularLocation>
        <location evidence="11">Cell outer membrane</location>
        <topology evidence="11">Lipid-anchor</topology>
    </subcellularLocation>
    <subcellularLocation>
        <location evidence="11">Bacterial flagellum basal body</location>
    </subcellularLocation>
    <subcellularLocation>
        <location evidence="2">Membrane</location>
        <topology evidence="2">Lipid-anchor</topology>
    </subcellularLocation>
</comment>
<evidence type="ECO:0000256" key="3">
    <source>
        <dbReference type="ARBA" id="ARBA00006929"/>
    </source>
</evidence>
<dbReference type="NCBIfam" id="NF001304">
    <property type="entry name" value="PRK00249.1-4"/>
    <property type="match status" value="1"/>
</dbReference>
<dbReference type="PANTHER" id="PTHR34933">
    <property type="entry name" value="FLAGELLAR L-RING PROTEIN"/>
    <property type="match status" value="1"/>
</dbReference>
<dbReference type="GO" id="GO:0009427">
    <property type="term" value="C:bacterial-type flagellum basal body, distal rod, L ring"/>
    <property type="evidence" value="ECO:0007669"/>
    <property type="project" value="InterPro"/>
</dbReference>